<dbReference type="InterPro" id="IPR003812">
    <property type="entry name" value="Fido"/>
</dbReference>
<evidence type="ECO:0000259" key="1">
    <source>
        <dbReference type="PROSITE" id="PS51459"/>
    </source>
</evidence>
<keyword evidence="3" id="KW-1185">Reference proteome</keyword>
<dbReference type="PANTHER" id="PTHR13504">
    <property type="entry name" value="FIDO DOMAIN-CONTAINING PROTEIN DDB_G0283145"/>
    <property type="match status" value="1"/>
</dbReference>
<dbReference type="Proteomes" id="UP000831460">
    <property type="component" value="Chromosome"/>
</dbReference>
<sequence length="366" mass="42059">MAVYNHQLKQWPNFFWQDDELINLLAEVRYLQGKLLGKVENLGFELRNEANMETLIQDVVKSSEIEGEILNPELVRSSIAVRLGLDYFGKENKDRHIDGIVEMMLDATQNSDKTLTNDRLFGWHSVLFPTGRSGMYKIEVAKWRMGDMQVVSGAMGREKVHFEAPKADVLEKEMNKFFQWFNSEQELDMILKAAIAHLWFVTIHPFDDGNGRIARAIADMQLSKADGVNQRFYSMSTQINADKKSYYSILEKTQKSDLDITDWLVWFLKCLKEAIINSGEIIDKVLIKHDFLLQNNFKIANERQKLIITKMLDGFTGNLTTSKYAKITKTSTDTALRDITDLVEKGIFLKSDSGGRSTFYVLNLSR</sequence>
<dbReference type="Pfam" id="PF02661">
    <property type="entry name" value="Fic"/>
    <property type="match status" value="1"/>
</dbReference>
<feature type="domain" description="Fido" evidence="1">
    <location>
        <begin position="115"/>
        <end position="269"/>
    </location>
</feature>
<dbReference type="RefSeq" id="WP_243550567.1">
    <property type="nucleotide sequence ID" value="NZ_CP094532.1"/>
</dbReference>
<protein>
    <submittedName>
        <fullName evidence="2">Fic family protein</fullName>
    </submittedName>
</protein>
<evidence type="ECO:0000313" key="3">
    <source>
        <dbReference type="Proteomes" id="UP000831460"/>
    </source>
</evidence>
<dbReference type="InterPro" id="IPR036388">
    <property type="entry name" value="WH-like_DNA-bd_sf"/>
</dbReference>
<name>A0ABY4BYU9_9FLAO</name>
<dbReference type="PROSITE" id="PS51459">
    <property type="entry name" value="FIDO"/>
    <property type="match status" value="1"/>
</dbReference>
<accession>A0ABY4BYU9</accession>
<dbReference type="Gene3D" id="1.10.3290.10">
    <property type="entry name" value="Fido-like domain"/>
    <property type="match status" value="1"/>
</dbReference>
<organism evidence="2 3">
    <name type="scientific">Chryseobacterium suipulveris</name>
    <dbReference type="NCBI Taxonomy" id="2929800"/>
    <lineage>
        <taxon>Bacteria</taxon>
        <taxon>Pseudomonadati</taxon>
        <taxon>Bacteroidota</taxon>
        <taxon>Flavobacteriia</taxon>
        <taxon>Flavobacteriales</taxon>
        <taxon>Weeksellaceae</taxon>
        <taxon>Chryseobacterium group</taxon>
        <taxon>Chryseobacterium</taxon>
    </lineage>
</organism>
<dbReference type="InterPro" id="IPR040198">
    <property type="entry name" value="Fido_containing"/>
</dbReference>
<evidence type="ECO:0000313" key="2">
    <source>
        <dbReference type="EMBL" id="UOE41695.1"/>
    </source>
</evidence>
<dbReference type="EMBL" id="CP094532">
    <property type="protein sequence ID" value="UOE41695.1"/>
    <property type="molecule type" value="Genomic_DNA"/>
</dbReference>
<dbReference type="PANTHER" id="PTHR13504:SF33">
    <property type="entry name" value="FIC FAMILY PROTEIN"/>
    <property type="match status" value="1"/>
</dbReference>
<gene>
    <name evidence="2" type="ORF">MTP09_03390</name>
</gene>
<proteinExistence type="predicted"/>
<dbReference type="InterPro" id="IPR025230">
    <property type="entry name" value="DUF4172"/>
</dbReference>
<dbReference type="SUPFAM" id="SSF140931">
    <property type="entry name" value="Fic-like"/>
    <property type="match status" value="1"/>
</dbReference>
<dbReference type="Pfam" id="PF13776">
    <property type="entry name" value="DUF4172"/>
    <property type="match status" value="1"/>
</dbReference>
<dbReference type="Gene3D" id="1.10.10.10">
    <property type="entry name" value="Winged helix-like DNA-binding domain superfamily/Winged helix DNA-binding domain"/>
    <property type="match status" value="1"/>
</dbReference>
<reference evidence="2 3" key="1">
    <citation type="submission" date="2022-03" db="EMBL/GenBank/DDBJ databases">
        <title>Chryseobacterium sp. isolated from particulate matters in swine house.</title>
        <authorList>
            <person name="Won M."/>
            <person name="Kim S.-J."/>
            <person name="Kwon S.-W."/>
        </authorList>
    </citation>
    <scope>NUCLEOTIDE SEQUENCE [LARGE SCALE GENOMIC DNA]</scope>
    <source>
        <strain evidence="2 3">SC2-2</strain>
    </source>
</reference>
<dbReference type="InterPro" id="IPR036597">
    <property type="entry name" value="Fido-like_dom_sf"/>
</dbReference>